<dbReference type="Proteomes" id="UP000318864">
    <property type="component" value="Unassembled WGS sequence"/>
</dbReference>
<dbReference type="InterPro" id="IPR014495">
    <property type="entry name" value="UCP018671"/>
</dbReference>
<proteinExistence type="predicted"/>
<keyword evidence="1" id="KW-0812">Transmembrane</keyword>
<dbReference type="InterPro" id="IPR011674">
    <property type="entry name" value="DUF1616"/>
</dbReference>
<name>A0A4S3TK42_9EURY</name>
<evidence type="ECO:0000259" key="2">
    <source>
        <dbReference type="Pfam" id="PF07760"/>
    </source>
</evidence>
<feature type="transmembrane region" description="Helical" evidence="1">
    <location>
        <begin position="112"/>
        <end position="130"/>
    </location>
</feature>
<feature type="domain" description="DUF1616" evidence="2">
    <location>
        <begin position="26"/>
        <end position="350"/>
    </location>
</feature>
<feature type="transmembrane region" description="Helical" evidence="1">
    <location>
        <begin position="194"/>
        <end position="217"/>
    </location>
</feature>
<feature type="transmembrane region" description="Helical" evidence="1">
    <location>
        <begin position="20"/>
        <end position="41"/>
    </location>
</feature>
<comment type="caution">
    <text evidence="3">The sequence shown here is derived from an EMBL/GenBank/DDBJ whole genome shotgun (WGS) entry which is preliminary data.</text>
</comment>
<dbReference type="Pfam" id="PF07760">
    <property type="entry name" value="DUF1616"/>
    <property type="match status" value="1"/>
</dbReference>
<reference evidence="3 4" key="1">
    <citation type="submission" date="2018-10" db="EMBL/GenBank/DDBJ databases">
        <title>Natronolimnobius sp. XQ-INN 246 isolated from Inner Mongolia Autonomous Region of China.</title>
        <authorList>
            <person name="Xue Q."/>
        </authorList>
    </citation>
    <scope>NUCLEOTIDE SEQUENCE [LARGE SCALE GENOMIC DNA]</scope>
    <source>
        <strain evidence="3 4">XQ-INN 246</strain>
    </source>
</reference>
<sequence length="354" mass="38921">MVDARSLWLALPRQIRALPIDLATLLLLVVAVNAAMFAPVFRETQLRIPLGLVFVLFLPGYAFVAALFPESSGETAAEEVPNRSSGLEVDSDDTDAGSFVLARSGIDGVERIALSFGLSVVIVPLIALALNYTPWGIGLLPIVIVTSTFVVLWTIVGVIRRWTVPPEDRFSVPYRAWIESGRTTLLEPDTRTDAVLNVILVASVLLALGAVSFAVAVPPAGEQFSSVYIVTEDDDSELVADAYPTEFEEGDSREIVFGIDNHEHRVVHYTTILAVQDVESEGDELVVLEQDQLDRFDTTLEHDETWHHDHEIEPTMTGEELRVVWLVYLDGDVPDEPTLENAAYAVDLEIEVDG</sequence>
<keyword evidence="1" id="KW-1133">Transmembrane helix</keyword>
<dbReference type="OrthoDB" id="82282at2157"/>
<evidence type="ECO:0000256" key="1">
    <source>
        <dbReference type="SAM" id="Phobius"/>
    </source>
</evidence>
<accession>A0A4S3TK42</accession>
<feature type="transmembrane region" description="Helical" evidence="1">
    <location>
        <begin position="48"/>
        <end position="68"/>
    </location>
</feature>
<dbReference type="AlphaFoldDB" id="A0A4S3TK42"/>
<evidence type="ECO:0000313" key="4">
    <source>
        <dbReference type="Proteomes" id="UP000318864"/>
    </source>
</evidence>
<organism evidence="3 4">
    <name type="scientific">Salinadaptatus halalkaliphilus</name>
    <dbReference type="NCBI Taxonomy" id="2419781"/>
    <lineage>
        <taxon>Archaea</taxon>
        <taxon>Methanobacteriati</taxon>
        <taxon>Methanobacteriota</taxon>
        <taxon>Stenosarchaea group</taxon>
        <taxon>Halobacteria</taxon>
        <taxon>Halobacteriales</taxon>
        <taxon>Natrialbaceae</taxon>
        <taxon>Salinadaptatus</taxon>
    </lineage>
</organism>
<keyword evidence="1" id="KW-0472">Membrane</keyword>
<evidence type="ECO:0000313" key="3">
    <source>
        <dbReference type="EMBL" id="THE64441.1"/>
    </source>
</evidence>
<dbReference type="PIRSF" id="PIRSF018671">
    <property type="entry name" value="UCP018671"/>
    <property type="match status" value="1"/>
</dbReference>
<keyword evidence="4" id="KW-1185">Reference proteome</keyword>
<gene>
    <name evidence="3" type="ORF">D8Y22_12410</name>
</gene>
<dbReference type="RefSeq" id="WP_141465007.1">
    <property type="nucleotide sequence ID" value="NZ_RBZW01000032.1"/>
</dbReference>
<feature type="transmembrane region" description="Helical" evidence="1">
    <location>
        <begin position="137"/>
        <end position="159"/>
    </location>
</feature>
<dbReference type="EMBL" id="RBZW01000032">
    <property type="protein sequence ID" value="THE64441.1"/>
    <property type="molecule type" value="Genomic_DNA"/>
</dbReference>
<protein>
    <submittedName>
        <fullName evidence="3">DUF1616 domain-containing protein</fullName>
    </submittedName>
</protein>